<keyword evidence="2" id="KW-0966">Cell projection</keyword>
<dbReference type="Pfam" id="PF03646">
    <property type="entry name" value="FlaG"/>
    <property type="match status" value="1"/>
</dbReference>
<dbReference type="InterPro" id="IPR035924">
    <property type="entry name" value="FlaG-like_sf"/>
</dbReference>
<gene>
    <name evidence="2" type="ORF">SAMN05660420_00166</name>
</gene>
<evidence type="ECO:0000313" key="3">
    <source>
        <dbReference type="Proteomes" id="UP000199409"/>
    </source>
</evidence>
<keyword evidence="2" id="KW-0282">Flagellum</keyword>
<accession>A0A1H3VMQ7</accession>
<dbReference type="SUPFAM" id="SSF160214">
    <property type="entry name" value="FlaG-like"/>
    <property type="match status" value="1"/>
</dbReference>
<dbReference type="STRING" id="37625.SAMN05660420_00166"/>
<dbReference type="EMBL" id="FNQN01000001">
    <property type="protein sequence ID" value="SDZ76039.1"/>
    <property type="molecule type" value="Genomic_DNA"/>
</dbReference>
<dbReference type="AlphaFoldDB" id="A0A1H3VMQ7"/>
<dbReference type="Proteomes" id="UP000199409">
    <property type="component" value="Unassembled WGS sequence"/>
</dbReference>
<name>A0A1H3VMQ7_9BACT</name>
<reference evidence="2 3" key="1">
    <citation type="submission" date="2016-10" db="EMBL/GenBank/DDBJ databases">
        <authorList>
            <person name="de Groot N.N."/>
        </authorList>
    </citation>
    <scope>NUCLEOTIDE SEQUENCE [LARGE SCALE GENOMIC DNA]</scope>
    <source>
        <strain evidence="2 3">DSM 7343</strain>
    </source>
</reference>
<feature type="compositionally biased region" description="Polar residues" evidence="1">
    <location>
        <begin position="1"/>
        <end position="17"/>
    </location>
</feature>
<evidence type="ECO:0000256" key="1">
    <source>
        <dbReference type="SAM" id="MobiDB-lite"/>
    </source>
</evidence>
<dbReference type="RefSeq" id="WP_092344039.1">
    <property type="nucleotide sequence ID" value="NZ_FNQN01000001.1"/>
</dbReference>
<dbReference type="PANTHER" id="PTHR37166:SF1">
    <property type="entry name" value="PROTEIN FLAG"/>
    <property type="match status" value="1"/>
</dbReference>
<dbReference type="PANTHER" id="PTHR37166">
    <property type="entry name" value="PROTEIN FLAG"/>
    <property type="match status" value="1"/>
</dbReference>
<proteinExistence type="predicted"/>
<feature type="region of interest" description="Disordered" evidence="1">
    <location>
        <begin position="1"/>
        <end position="28"/>
    </location>
</feature>
<dbReference type="OrthoDB" id="5516677at2"/>
<keyword evidence="2" id="KW-0969">Cilium</keyword>
<evidence type="ECO:0000313" key="2">
    <source>
        <dbReference type="EMBL" id="SDZ76039.1"/>
    </source>
</evidence>
<protein>
    <submittedName>
        <fullName evidence="2">Flagellar protein FlaG</fullName>
    </submittedName>
</protein>
<organism evidence="2 3">
    <name type="scientific">Desulfuromusa kysingii</name>
    <dbReference type="NCBI Taxonomy" id="37625"/>
    <lineage>
        <taxon>Bacteria</taxon>
        <taxon>Pseudomonadati</taxon>
        <taxon>Thermodesulfobacteriota</taxon>
        <taxon>Desulfuromonadia</taxon>
        <taxon>Desulfuromonadales</taxon>
        <taxon>Geopsychrobacteraceae</taxon>
        <taxon>Desulfuromusa</taxon>
    </lineage>
</organism>
<dbReference type="Gene3D" id="3.30.160.170">
    <property type="entry name" value="FlaG-like"/>
    <property type="match status" value="1"/>
</dbReference>
<dbReference type="InterPro" id="IPR005186">
    <property type="entry name" value="FlaG"/>
</dbReference>
<keyword evidence="3" id="KW-1185">Reference proteome</keyword>
<sequence>MIVDATSLTGSAQTQLSKGAEQVKDGRNKAADLVQSEAVEKNQVQPEELLSQIKALAEEGLYSVRFENDERNDELVVKIVDRESDEVIRQVPAEEILDLKESLASLRGNLVNTAG</sequence>